<sequence length="252" mass="26978">MADHGGSNGGGEVVDRSEDRGGPMAVEEVDRMAAEPARVKGAEVTGGGEGIQGREQEGGDQENPRAAEGEPRARVETGVVEPSSDPVDLGMAAEGSPFVGGSSSAISGSGAVGGDTGPSGSSPRDSAKGKGIVVEEKQAKKEQITEAAIVEIREENIAFRLPVTVATSSRHVRISLDDIAEHAPDEIVAKLLEITPSSGSMFLKPRRIGHRPLRPLRPRRGPRGRRRGREPGQGDWRRMERPRREWPRRHRD</sequence>
<dbReference type="Proteomes" id="UP001062846">
    <property type="component" value="Chromosome 9"/>
</dbReference>
<protein>
    <submittedName>
        <fullName evidence="1">Uncharacterized protein</fullName>
    </submittedName>
</protein>
<evidence type="ECO:0000313" key="1">
    <source>
        <dbReference type="EMBL" id="KAI8538353.1"/>
    </source>
</evidence>
<organism evidence="1 2">
    <name type="scientific">Rhododendron molle</name>
    <name type="common">Chinese azalea</name>
    <name type="synonym">Azalea mollis</name>
    <dbReference type="NCBI Taxonomy" id="49168"/>
    <lineage>
        <taxon>Eukaryota</taxon>
        <taxon>Viridiplantae</taxon>
        <taxon>Streptophyta</taxon>
        <taxon>Embryophyta</taxon>
        <taxon>Tracheophyta</taxon>
        <taxon>Spermatophyta</taxon>
        <taxon>Magnoliopsida</taxon>
        <taxon>eudicotyledons</taxon>
        <taxon>Gunneridae</taxon>
        <taxon>Pentapetalae</taxon>
        <taxon>asterids</taxon>
        <taxon>Ericales</taxon>
        <taxon>Ericaceae</taxon>
        <taxon>Ericoideae</taxon>
        <taxon>Rhodoreae</taxon>
        <taxon>Rhododendron</taxon>
    </lineage>
</organism>
<accession>A0ACC0MBC5</accession>
<gene>
    <name evidence="1" type="ORF">RHMOL_Rhmol09G0096400</name>
</gene>
<evidence type="ECO:0000313" key="2">
    <source>
        <dbReference type="Proteomes" id="UP001062846"/>
    </source>
</evidence>
<comment type="caution">
    <text evidence="1">The sequence shown here is derived from an EMBL/GenBank/DDBJ whole genome shotgun (WGS) entry which is preliminary data.</text>
</comment>
<reference evidence="1" key="1">
    <citation type="submission" date="2022-02" db="EMBL/GenBank/DDBJ databases">
        <title>Plant Genome Project.</title>
        <authorList>
            <person name="Zhang R.-G."/>
        </authorList>
    </citation>
    <scope>NUCLEOTIDE SEQUENCE</scope>
    <source>
        <strain evidence="1">AT1</strain>
    </source>
</reference>
<proteinExistence type="predicted"/>
<dbReference type="EMBL" id="CM046396">
    <property type="protein sequence ID" value="KAI8538353.1"/>
    <property type="molecule type" value="Genomic_DNA"/>
</dbReference>
<name>A0ACC0MBC5_RHOML</name>
<keyword evidence="2" id="KW-1185">Reference proteome</keyword>